<dbReference type="PATRIC" id="fig|512565.3.peg.3159"/>
<keyword evidence="4" id="KW-1185">Reference proteome</keyword>
<dbReference type="KEGG" id="ams:AMIS_31650"/>
<reference evidence="3 4" key="1">
    <citation type="submission" date="2012-02" db="EMBL/GenBank/DDBJ databases">
        <title>Complete genome sequence of Actinoplanes missouriensis 431 (= NBRC 102363).</title>
        <authorList>
            <person name="Ohnishi Y."/>
            <person name="Ishikawa J."/>
            <person name="Sekine M."/>
            <person name="Hosoyama A."/>
            <person name="Harada T."/>
            <person name="Narita H."/>
            <person name="Hata T."/>
            <person name="Konno Y."/>
            <person name="Tutikane K."/>
            <person name="Fujita N."/>
            <person name="Horinouchi S."/>
            <person name="Hayakawa M."/>
        </authorList>
    </citation>
    <scope>NUCLEOTIDE SEQUENCE [LARGE SCALE GENOMIC DNA]</scope>
    <source>
        <strain evidence="4">ATCC 14538 / DSM 43046 / CBS 188.64 / JCM 3121 / NBRC 102363 / NCIMB 12654 / NRRL B-3342 / UNCC 431</strain>
    </source>
</reference>
<evidence type="ECO:0000313" key="3">
    <source>
        <dbReference type="EMBL" id="BAL88385.1"/>
    </source>
</evidence>
<protein>
    <submittedName>
        <fullName evidence="3">Uncharacterized protein</fullName>
    </submittedName>
</protein>
<organism evidence="3 4">
    <name type="scientific">Actinoplanes missouriensis (strain ATCC 14538 / DSM 43046 / CBS 188.64 / JCM 3121 / NBRC 102363 / NCIMB 12654 / NRRL B-3342 / UNCC 431)</name>
    <dbReference type="NCBI Taxonomy" id="512565"/>
    <lineage>
        <taxon>Bacteria</taxon>
        <taxon>Bacillati</taxon>
        <taxon>Actinomycetota</taxon>
        <taxon>Actinomycetes</taxon>
        <taxon>Micromonosporales</taxon>
        <taxon>Micromonosporaceae</taxon>
        <taxon>Actinoplanes</taxon>
    </lineage>
</organism>
<name>I0H5U8_ACTM4</name>
<feature type="transmembrane region" description="Helical" evidence="2">
    <location>
        <begin position="20"/>
        <end position="41"/>
    </location>
</feature>
<keyword evidence="2" id="KW-1133">Transmembrane helix</keyword>
<evidence type="ECO:0000256" key="1">
    <source>
        <dbReference type="SAM" id="MobiDB-lite"/>
    </source>
</evidence>
<accession>I0H5U8</accession>
<dbReference type="AlphaFoldDB" id="I0H5U8"/>
<evidence type="ECO:0000256" key="2">
    <source>
        <dbReference type="SAM" id="Phobius"/>
    </source>
</evidence>
<feature type="region of interest" description="Disordered" evidence="1">
    <location>
        <begin position="48"/>
        <end position="91"/>
    </location>
</feature>
<dbReference type="eggNOG" id="COG1716">
    <property type="taxonomic scope" value="Bacteria"/>
</dbReference>
<evidence type="ECO:0000313" key="4">
    <source>
        <dbReference type="Proteomes" id="UP000007882"/>
    </source>
</evidence>
<feature type="compositionally biased region" description="Low complexity" evidence="1">
    <location>
        <begin position="58"/>
        <end position="73"/>
    </location>
</feature>
<feature type="compositionally biased region" description="Polar residues" evidence="1">
    <location>
        <begin position="48"/>
        <end position="57"/>
    </location>
</feature>
<dbReference type="EMBL" id="AP012319">
    <property type="protein sequence ID" value="BAL88385.1"/>
    <property type="molecule type" value="Genomic_DNA"/>
</dbReference>
<keyword evidence="2" id="KW-0812">Transmembrane</keyword>
<gene>
    <name evidence="3" type="ordered locus">AMIS_31650</name>
</gene>
<dbReference type="HOGENOM" id="CLU_080081_0_0_11"/>
<sequence length="227" mass="23315">MAPVPPPPPPPARSRTAAIVLLSVAIALVLLVGGGTVSYLAGKKLNSKDGTAQRESTAPSPSVESAAPSASVARPEDTITISEPDTLNGHDKIEAEELSSLTRDLEKEVEGYPGADNAFGAAYGALGEKKLIAALAAEVDIDDPQGMLDTMFQSFSGESQLTGVSPASTGALGGVAQCGDSVIGKENVALCGWADEGSVGMFLFFYETAVDVKGDFPDMRAEIETKG</sequence>
<proteinExistence type="predicted"/>
<keyword evidence="2" id="KW-0472">Membrane</keyword>
<dbReference type="Proteomes" id="UP000007882">
    <property type="component" value="Chromosome"/>
</dbReference>